<protein>
    <submittedName>
        <fullName evidence="4">Predicted dehydrogenase</fullName>
    </submittedName>
</protein>
<evidence type="ECO:0000256" key="1">
    <source>
        <dbReference type="ARBA" id="ARBA00023002"/>
    </source>
</evidence>
<dbReference type="SUPFAM" id="SSF55347">
    <property type="entry name" value="Glyceraldehyde-3-phosphate dehydrogenase-like, C-terminal domain"/>
    <property type="match status" value="1"/>
</dbReference>
<dbReference type="PANTHER" id="PTHR43818">
    <property type="entry name" value="BCDNA.GH03377"/>
    <property type="match status" value="1"/>
</dbReference>
<gene>
    <name evidence="4" type="ORF">SAMN05421790_12022</name>
</gene>
<evidence type="ECO:0000259" key="2">
    <source>
        <dbReference type="Pfam" id="PF01408"/>
    </source>
</evidence>
<evidence type="ECO:0000259" key="3">
    <source>
        <dbReference type="Pfam" id="PF22725"/>
    </source>
</evidence>
<reference evidence="5" key="1">
    <citation type="submission" date="2017-01" db="EMBL/GenBank/DDBJ databases">
        <authorList>
            <person name="Varghese N."/>
            <person name="Submissions S."/>
        </authorList>
    </citation>
    <scope>NUCLEOTIDE SEQUENCE [LARGE SCALE GENOMIC DNA]</scope>
    <source>
        <strain evidence="5">DSM 45196</strain>
    </source>
</reference>
<keyword evidence="1" id="KW-0560">Oxidoreductase</keyword>
<dbReference type="Proteomes" id="UP000186795">
    <property type="component" value="Unassembled WGS sequence"/>
</dbReference>
<dbReference type="Pfam" id="PF01408">
    <property type="entry name" value="GFO_IDH_MocA"/>
    <property type="match status" value="1"/>
</dbReference>
<dbReference type="PANTHER" id="PTHR43818:SF11">
    <property type="entry name" value="BCDNA.GH03377"/>
    <property type="match status" value="1"/>
</dbReference>
<dbReference type="InterPro" id="IPR036291">
    <property type="entry name" value="NAD(P)-bd_dom_sf"/>
</dbReference>
<dbReference type="InterPro" id="IPR055170">
    <property type="entry name" value="GFO_IDH_MocA-like_dom"/>
</dbReference>
<proteinExistence type="predicted"/>
<name>A0A1N7Q7Y9_9BACL</name>
<keyword evidence="5" id="KW-1185">Reference proteome</keyword>
<sequence>MGVSKKQVRVGMIGYKFMGKAHSHAYRDLPFFFDTDVVPVQQALAGRDREGVEQAATQWGWASTETDWRRLLEREDIDLIDIVTPNHLHAEMAIAAAEAGKHVICEKPLAMSVDEARRMVEAVQKAGTVHMLCHNYRFAPAVQFAKKLIEEGRLGRIYHIRGQYLQDWIMDPQFPLVWRLRKEVTGSGALGDVGAHILDLARFLVGEFQEVSGMMETFIRERPLGEMSGGLNARAEAGNRGEVDVDDAAVFMARFENGALGVFEATRFAGGNRNGNRFEINGEKGSIRWDLENMNNLEVYLEEDEPGLQGFRTINCTEEHHPYGAAYWPSGHIIGYEHTFINLFSELMKGIADGSSPAPNFEDGLRNQLVLAAVEKSSRSGQWIKVSDLNPVTRR</sequence>
<dbReference type="Gene3D" id="3.40.50.720">
    <property type="entry name" value="NAD(P)-binding Rossmann-like Domain"/>
    <property type="match status" value="1"/>
</dbReference>
<dbReference type="InterPro" id="IPR050463">
    <property type="entry name" value="Gfo/Idh/MocA_oxidrdct_glycsds"/>
</dbReference>
<dbReference type="Gene3D" id="3.30.360.10">
    <property type="entry name" value="Dihydrodipicolinate Reductase, domain 2"/>
    <property type="match status" value="1"/>
</dbReference>
<dbReference type="EMBL" id="FTOD01000020">
    <property type="protein sequence ID" value="SIT18968.1"/>
    <property type="molecule type" value="Genomic_DNA"/>
</dbReference>
<dbReference type="InterPro" id="IPR000683">
    <property type="entry name" value="Gfo/Idh/MocA-like_OxRdtase_N"/>
</dbReference>
<evidence type="ECO:0000313" key="5">
    <source>
        <dbReference type="Proteomes" id="UP000186795"/>
    </source>
</evidence>
<dbReference type="GO" id="GO:0016491">
    <property type="term" value="F:oxidoreductase activity"/>
    <property type="evidence" value="ECO:0007669"/>
    <property type="project" value="UniProtKB-KW"/>
</dbReference>
<organism evidence="4 5">
    <name type="scientific">Kroppenstedtia eburnea</name>
    <dbReference type="NCBI Taxonomy" id="714067"/>
    <lineage>
        <taxon>Bacteria</taxon>
        <taxon>Bacillati</taxon>
        <taxon>Bacillota</taxon>
        <taxon>Bacilli</taxon>
        <taxon>Bacillales</taxon>
        <taxon>Thermoactinomycetaceae</taxon>
        <taxon>Kroppenstedtia</taxon>
    </lineage>
</organism>
<feature type="domain" description="Gfo/Idh/MocA-like oxidoreductase N-terminal" evidence="2">
    <location>
        <begin position="8"/>
        <end position="131"/>
    </location>
</feature>
<dbReference type="Pfam" id="PF22725">
    <property type="entry name" value="GFO_IDH_MocA_C3"/>
    <property type="match status" value="1"/>
</dbReference>
<dbReference type="SUPFAM" id="SSF51735">
    <property type="entry name" value="NAD(P)-binding Rossmann-fold domains"/>
    <property type="match status" value="1"/>
</dbReference>
<feature type="domain" description="GFO/IDH/MocA-like oxidoreductase" evidence="3">
    <location>
        <begin position="143"/>
        <end position="288"/>
    </location>
</feature>
<accession>A0A1N7Q7Y9</accession>
<evidence type="ECO:0000313" key="4">
    <source>
        <dbReference type="EMBL" id="SIT18968.1"/>
    </source>
</evidence>
<dbReference type="GO" id="GO:0000166">
    <property type="term" value="F:nucleotide binding"/>
    <property type="evidence" value="ECO:0007669"/>
    <property type="project" value="InterPro"/>
</dbReference>
<dbReference type="AlphaFoldDB" id="A0A1N7Q7Y9"/>